<evidence type="ECO:0000313" key="3">
    <source>
        <dbReference type="Proteomes" id="UP001500469"/>
    </source>
</evidence>
<dbReference type="InterPro" id="IPR050834">
    <property type="entry name" value="Glycosyltransf_2"/>
</dbReference>
<dbReference type="InterPro" id="IPR029044">
    <property type="entry name" value="Nucleotide-diphossugar_trans"/>
</dbReference>
<proteinExistence type="predicted"/>
<dbReference type="Gene3D" id="3.90.550.10">
    <property type="entry name" value="Spore Coat Polysaccharide Biosynthesis Protein SpsA, Chain A"/>
    <property type="match status" value="1"/>
</dbReference>
<comment type="caution">
    <text evidence="2">The sequence shown here is derived from an EMBL/GenBank/DDBJ whole genome shotgun (WGS) entry which is preliminary data.</text>
</comment>
<dbReference type="Pfam" id="PF00535">
    <property type="entry name" value="Glycos_transf_2"/>
    <property type="match status" value="1"/>
</dbReference>
<name>A0ABN1N3F4_9BACT</name>
<dbReference type="PANTHER" id="PTHR43685:SF13">
    <property type="entry name" value="O ANTIGEN BIOSYNTHESIS RHAMNOSYLTRANSFERASE RFBN"/>
    <property type="match status" value="1"/>
</dbReference>
<feature type="domain" description="Glycosyltransferase 2-like" evidence="1">
    <location>
        <begin position="7"/>
        <end position="169"/>
    </location>
</feature>
<dbReference type="RefSeq" id="WP_343853813.1">
    <property type="nucleotide sequence ID" value="NZ_BAAAFI010000044.1"/>
</dbReference>
<protein>
    <submittedName>
        <fullName evidence="2">O antigen biosynthesis rhamnosyltransferase RfbN</fullName>
    </submittedName>
</protein>
<reference evidence="2 3" key="1">
    <citation type="journal article" date="2019" name="Int. J. Syst. Evol. Microbiol.">
        <title>The Global Catalogue of Microorganisms (GCM) 10K type strain sequencing project: providing services to taxonomists for standard genome sequencing and annotation.</title>
        <authorList>
            <consortium name="The Broad Institute Genomics Platform"/>
            <consortium name="The Broad Institute Genome Sequencing Center for Infectious Disease"/>
            <person name="Wu L."/>
            <person name="Ma J."/>
        </authorList>
    </citation>
    <scope>NUCLEOTIDE SEQUENCE [LARGE SCALE GENOMIC DNA]</scope>
    <source>
        <strain evidence="2 3">JCM 16112</strain>
    </source>
</reference>
<gene>
    <name evidence="2" type="primary">rfbN</name>
    <name evidence="2" type="ORF">GCM10009119_34170</name>
</gene>
<dbReference type="Proteomes" id="UP001500469">
    <property type="component" value="Unassembled WGS sequence"/>
</dbReference>
<dbReference type="PANTHER" id="PTHR43685">
    <property type="entry name" value="GLYCOSYLTRANSFERASE"/>
    <property type="match status" value="1"/>
</dbReference>
<dbReference type="EMBL" id="BAAAFI010000044">
    <property type="protein sequence ID" value="GAA0880447.1"/>
    <property type="molecule type" value="Genomic_DNA"/>
</dbReference>
<sequence length="306" mass="34764">MKVNLYIPTLNGGSRMEEVVAGIQKQTFPIHRLVIVDSGSTDGTLGYLQGVAHDLMTLDKKDFDHGGTRHLAVTNYPDADVFVFLTQDAILENPDAIERMVQAFQSNPKLGMCYGQQLPHRNAKVLESHSRLFNYPDKSQIRTIEDRDRLGIRTISCSNSFAAYRSQAYFDAGGFPSDNILGEDVLIAGQMILKDWEMAYLAEARVRHSHDYSVAEEFRRYFDIGVFHRDNPWIFEKFGTAGKEGMNYLRSELAYVWKNNPLLLPKTIASLAAKWIGYRLGLMHPSLPHSAKSSLSMHSTHWRKHK</sequence>
<dbReference type="CDD" id="cd00761">
    <property type="entry name" value="Glyco_tranf_GTA_type"/>
    <property type="match status" value="1"/>
</dbReference>
<evidence type="ECO:0000313" key="2">
    <source>
        <dbReference type="EMBL" id="GAA0880447.1"/>
    </source>
</evidence>
<dbReference type="SUPFAM" id="SSF53448">
    <property type="entry name" value="Nucleotide-diphospho-sugar transferases"/>
    <property type="match status" value="1"/>
</dbReference>
<organism evidence="2 3">
    <name type="scientific">Algoriphagus jejuensis</name>
    <dbReference type="NCBI Taxonomy" id="419934"/>
    <lineage>
        <taxon>Bacteria</taxon>
        <taxon>Pseudomonadati</taxon>
        <taxon>Bacteroidota</taxon>
        <taxon>Cytophagia</taxon>
        <taxon>Cytophagales</taxon>
        <taxon>Cyclobacteriaceae</taxon>
        <taxon>Algoriphagus</taxon>
    </lineage>
</organism>
<evidence type="ECO:0000259" key="1">
    <source>
        <dbReference type="Pfam" id="PF00535"/>
    </source>
</evidence>
<keyword evidence="3" id="KW-1185">Reference proteome</keyword>
<accession>A0ABN1N3F4</accession>
<dbReference type="InterPro" id="IPR001173">
    <property type="entry name" value="Glyco_trans_2-like"/>
</dbReference>